<organism evidence="1 2">
    <name type="scientific">Lentithecium fluviatile CBS 122367</name>
    <dbReference type="NCBI Taxonomy" id="1168545"/>
    <lineage>
        <taxon>Eukaryota</taxon>
        <taxon>Fungi</taxon>
        <taxon>Dikarya</taxon>
        <taxon>Ascomycota</taxon>
        <taxon>Pezizomycotina</taxon>
        <taxon>Dothideomycetes</taxon>
        <taxon>Pleosporomycetidae</taxon>
        <taxon>Pleosporales</taxon>
        <taxon>Massarineae</taxon>
        <taxon>Lentitheciaceae</taxon>
        <taxon>Lentithecium</taxon>
    </lineage>
</organism>
<protein>
    <submittedName>
        <fullName evidence="1">Uncharacterized protein</fullName>
    </submittedName>
</protein>
<dbReference type="EMBL" id="MU005574">
    <property type="protein sequence ID" value="KAF2687852.1"/>
    <property type="molecule type" value="Genomic_DNA"/>
</dbReference>
<dbReference type="Proteomes" id="UP000799291">
    <property type="component" value="Unassembled WGS sequence"/>
</dbReference>
<name>A0A6G1JBE1_9PLEO</name>
<evidence type="ECO:0000313" key="2">
    <source>
        <dbReference type="Proteomes" id="UP000799291"/>
    </source>
</evidence>
<reference evidence="1" key="1">
    <citation type="journal article" date="2020" name="Stud. Mycol.">
        <title>101 Dothideomycetes genomes: a test case for predicting lifestyles and emergence of pathogens.</title>
        <authorList>
            <person name="Haridas S."/>
            <person name="Albert R."/>
            <person name="Binder M."/>
            <person name="Bloem J."/>
            <person name="Labutti K."/>
            <person name="Salamov A."/>
            <person name="Andreopoulos B."/>
            <person name="Baker S."/>
            <person name="Barry K."/>
            <person name="Bills G."/>
            <person name="Bluhm B."/>
            <person name="Cannon C."/>
            <person name="Castanera R."/>
            <person name="Culley D."/>
            <person name="Daum C."/>
            <person name="Ezra D."/>
            <person name="Gonzalez J."/>
            <person name="Henrissat B."/>
            <person name="Kuo A."/>
            <person name="Liang C."/>
            <person name="Lipzen A."/>
            <person name="Lutzoni F."/>
            <person name="Magnuson J."/>
            <person name="Mondo S."/>
            <person name="Nolan M."/>
            <person name="Ohm R."/>
            <person name="Pangilinan J."/>
            <person name="Park H.-J."/>
            <person name="Ramirez L."/>
            <person name="Alfaro M."/>
            <person name="Sun H."/>
            <person name="Tritt A."/>
            <person name="Yoshinaga Y."/>
            <person name="Zwiers L.-H."/>
            <person name="Turgeon B."/>
            <person name="Goodwin S."/>
            <person name="Spatafora J."/>
            <person name="Crous P."/>
            <person name="Grigoriev I."/>
        </authorList>
    </citation>
    <scope>NUCLEOTIDE SEQUENCE</scope>
    <source>
        <strain evidence="1">CBS 122367</strain>
    </source>
</reference>
<proteinExistence type="predicted"/>
<gene>
    <name evidence="1" type="ORF">K458DRAFT_385421</name>
</gene>
<evidence type="ECO:0000313" key="1">
    <source>
        <dbReference type="EMBL" id="KAF2687852.1"/>
    </source>
</evidence>
<keyword evidence="2" id="KW-1185">Reference proteome</keyword>
<sequence length="118" mass="13094">MEKTNEFRRLAPGAADESVDAGQWQTLFVTSEVSMGRSATKCRGLLGALGALSNLTDCFDKWVVTERASDQSLSSRYMQPSVSCPQLIRLHYGKILAYIAYVGSGHMVYDQPRKMLMP</sequence>
<dbReference type="AlphaFoldDB" id="A0A6G1JBE1"/>
<accession>A0A6G1JBE1</accession>